<sequence>MIYQLQASPEVAAVENSKPMGDSEVVLSNNTRPRPSIWSPVHAWLPLPVPPGWPGGCTAERRRPEHCSSEPARRTLKRGPRPAKPELPEFRSPIPELPTAKMAAGAESARPPLGGTVVTGRG</sequence>
<name>A0A7J8GQ55_MOLMO</name>
<reference evidence="2 3" key="1">
    <citation type="journal article" date="2020" name="Nature">
        <title>Six reference-quality genomes reveal evolution of bat adaptations.</title>
        <authorList>
            <person name="Jebb D."/>
            <person name="Huang Z."/>
            <person name="Pippel M."/>
            <person name="Hughes G.M."/>
            <person name="Lavrichenko K."/>
            <person name="Devanna P."/>
            <person name="Winkler S."/>
            <person name="Jermiin L.S."/>
            <person name="Skirmuntt E.C."/>
            <person name="Katzourakis A."/>
            <person name="Burkitt-Gray L."/>
            <person name="Ray D.A."/>
            <person name="Sullivan K.A.M."/>
            <person name="Roscito J.G."/>
            <person name="Kirilenko B.M."/>
            <person name="Davalos L.M."/>
            <person name="Corthals A.P."/>
            <person name="Power M.L."/>
            <person name="Jones G."/>
            <person name="Ransome R.D."/>
            <person name="Dechmann D.K.N."/>
            <person name="Locatelli A.G."/>
            <person name="Puechmaille S.J."/>
            <person name="Fedrigo O."/>
            <person name="Jarvis E.D."/>
            <person name="Hiller M."/>
            <person name="Vernes S.C."/>
            <person name="Myers E.W."/>
            <person name="Teeling E.C."/>
        </authorList>
    </citation>
    <scope>NUCLEOTIDE SEQUENCE [LARGE SCALE GENOMIC DNA]</scope>
    <source>
        <strain evidence="2">MMolMol1</strain>
        <tissue evidence="2">Muscle</tissue>
    </source>
</reference>
<evidence type="ECO:0000313" key="3">
    <source>
        <dbReference type="Proteomes" id="UP000550707"/>
    </source>
</evidence>
<comment type="caution">
    <text evidence="2">The sequence shown here is derived from an EMBL/GenBank/DDBJ whole genome shotgun (WGS) entry which is preliminary data.</text>
</comment>
<keyword evidence="3" id="KW-1185">Reference proteome</keyword>
<evidence type="ECO:0000256" key="1">
    <source>
        <dbReference type="SAM" id="MobiDB-lite"/>
    </source>
</evidence>
<dbReference type="Proteomes" id="UP000550707">
    <property type="component" value="Unassembled WGS sequence"/>
</dbReference>
<gene>
    <name evidence="2" type="ORF">HJG59_011302</name>
</gene>
<protein>
    <submittedName>
        <fullName evidence="2">Uncharacterized protein</fullName>
    </submittedName>
</protein>
<dbReference type="AlphaFoldDB" id="A0A7J8GQ55"/>
<evidence type="ECO:0000313" key="2">
    <source>
        <dbReference type="EMBL" id="KAF6462264.1"/>
    </source>
</evidence>
<feature type="region of interest" description="Disordered" evidence="1">
    <location>
        <begin position="56"/>
        <end position="95"/>
    </location>
</feature>
<dbReference type="EMBL" id="JACASF010000008">
    <property type="protein sequence ID" value="KAF6462264.1"/>
    <property type="molecule type" value="Genomic_DNA"/>
</dbReference>
<dbReference type="InParanoid" id="A0A7J8GQ55"/>
<proteinExistence type="predicted"/>
<feature type="region of interest" description="Disordered" evidence="1">
    <location>
        <begin position="103"/>
        <end position="122"/>
    </location>
</feature>
<accession>A0A7J8GQ55</accession>
<organism evidence="2 3">
    <name type="scientific">Molossus molossus</name>
    <name type="common">Pallas' mastiff bat</name>
    <name type="synonym">Vespertilio molossus</name>
    <dbReference type="NCBI Taxonomy" id="27622"/>
    <lineage>
        <taxon>Eukaryota</taxon>
        <taxon>Metazoa</taxon>
        <taxon>Chordata</taxon>
        <taxon>Craniata</taxon>
        <taxon>Vertebrata</taxon>
        <taxon>Euteleostomi</taxon>
        <taxon>Mammalia</taxon>
        <taxon>Eutheria</taxon>
        <taxon>Laurasiatheria</taxon>
        <taxon>Chiroptera</taxon>
        <taxon>Yangochiroptera</taxon>
        <taxon>Molossidae</taxon>
        <taxon>Molossus</taxon>
    </lineage>
</organism>
<feature type="compositionally biased region" description="Basic and acidic residues" evidence="1">
    <location>
        <begin position="59"/>
        <end position="73"/>
    </location>
</feature>